<evidence type="ECO:0000313" key="3">
    <source>
        <dbReference type="Proteomes" id="UP001153555"/>
    </source>
</evidence>
<dbReference type="PANTHER" id="PTHR33373:SF1">
    <property type="entry name" value="DUF4050 DOMAIN-CONTAINING PROTEIN"/>
    <property type="match status" value="1"/>
</dbReference>
<dbReference type="AlphaFoldDB" id="A0A9N7RGS5"/>
<dbReference type="Proteomes" id="UP001153555">
    <property type="component" value="Unassembled WGS sequence"/>
</dbReference>
<comment type="caution">
    <text evidence="2">The sequence shown here is derived from an EMBL/GenBank/DDBJ whole genome shotgun (WGS) entry which is preliminary data.</text>
</comment>
<feature type="domain" description="Gag1-like clamp" evidence="1">
    <location>
        <begin position="9"/>
        <end position="63"/>
    </location>
</feature>
<dbReference type="EMBL" id="CACSLK010027751">
    <property type="protein sequence ID" value="CAA0827372.1"/>
    <property type="molecule type" value="Genomic_DNA"/>
</dbReference>
<name>A0A9N7RGS5_STRHE</name>
<keyword evidence="3" id="KW-1185">Reference proteome</keyword>
<dbReference type="Pfam" id="PF13259">
    <property type="entry name" value="clamp_Gag1-like"/>
    <property type="match status" value="2"/>
</dbReference>
<reference evidence="2" key="1">
    <citation type="submission" date="2019-12" db="EMBL/GenBank/DDBJ databases">
        <authorList>
            <person name="Scholes J."/>
        </authorList>
    </citation>
    <scope>NUCLEOTIDE SEQUENCE</scope>
</reference>
<sequence length="122" mass="13988">MSYKEVPSCESISTNNLPISMHEAHGAGDAMKPPTFVNHGLLLWNQEREKWRSGKKDVTRSKKWRIPKLRTLCLCIGKRFCCGGSSAYDKMLGKKKPLPRPIPLHEMVDFVVDIWEQEGLYD</sequence>
<evidence type="ECO:0000259" key="1">
    <source>
        <dbReference type="Pfam" id="PF13259"/>
    </source>
</evidence>
<feature type="domain" description="Gag1-like clamp" evidence="1">
    <location>
        <begin position="86"/>
        <end position="122"/>
    </location>
</feature>
<dbReference type="PANTHER" id="PTHR33373">
    <property type="entry name" value="OS07G0479600 PROTEIN"/>
    <property type="match status" value="1"/>
</dbReference>
<evidence type="ECO:0000313" key="2">
    <source>
        <dbReference type="EMBL" id="CAA0827372.1"/>
    </source>
</evidence>
<protein>
    <recommendedName>
        <fullName evidence="1">Gag1-like clamp domain-containing protein</fullName>
    </recommendedName>
</protein>
<gene>
    <name evidence="2" type="ORF">SHERM_23067</name>
</gene>
<organism evidence="2 3">
    <name type="scientific">Striga hermonthica</name>
    <name type="common">Purple witchweed</name>
    <name type="synonym">Buchnera hermonthica</name>
    <dbReference type="NCBI Taxonomy" id="68872"/>
    <lineage>
        <taxon>Eukaryota</taxon>
        <taxon>Viridiplantae</taxon>
        <taxon>Streptophyta</taxon>
        <taxon>Embryophyta</taxon>
        <taxon>Tracheophyta</taxon>
        <taxon>Spermatophyta</taxon>
        <taxon>Magnoliopsida</taxon>
        <taxon>eudicotyledons</taxon>
        <taxon>Gunneridae</taxon>
        <taxon>Pentapetalae</taxon>
        <taxon>asterids</taxon>
        <taxon>lamiids</taxon>
        <taxon>Lamiales</taxon>
        <taxon>Orobanchaceae</taxon>
        <taxon>Buchnereae</taxon>
        <taxon>Striga</taxon>
    </lineage>
</organism>
<dbReference type="InterPro" id="IPR025124">
    <property type="entry name" value="Gag1-like_clamp"/>
</dbReference>
<proteinExistence type="predicted"/>
<accession>A0A9N7RGS5</accession>
<dbReference type="OrthoDB" id="1896025at2759"/>